<dbReference type="InterPro" id="IPR011009">
    <property type="entry name" value="Kinase-like_dom_sf"/>
</dbReference>
<proteinExistence type="predicted"/>
<gene>
    <name evidence="2" type="ORF">BGT96224V316_LOCUS4524</name>
</gene>
<feature type="domain" description="Protein kinase" evidence="1">
    <location>
        <begin position="1"/>
        <end position="161"/>
    </location>
</feature>
<reference evidence="2 3" key="1">
    <citation type="submission" date="2018-08" db="EMBL/GenBank/DDBJ databases">
        <authorList>
            <person name="Muller C M."/>
        </authorList>
    </citation>
    <scope>NUCLEOTIDE SEQUENCE [LARGE SCALE GENOMIC DNA]</scope>
</reference>
<keyword evidence="3" id="KW-1185">Reference proteome</keyword>
<dbReference type="PANTHER" id="PTHR38248:SF2">
    <property type="entry name" value="FUNK1 11"/>
    <property type="match status" value="1"/>
</dbReference>
<accession>A0A9X9MI49</accession>
<evidence type="ECO:0000259" key="1">
    <source>
        <dbReference type="PROSITE" id="PS50011"/>
    </source>
</evidence>
<evidence type="ECO:0000313" key="3">
    <source>
        <dbReference type="Proteomes" id="UP000324639"/>
    </source>
</evidence>
<name>A0A9X9MI49_BLUGR</name>
<dbReference type="EMBL" id="LR026989">
    <property type="protein sequence ID" value="VDB88339.1"/>
    <property type="molecule type" value="Genomic_DNA"/>
</dbReference>
<dbReference type="AlphaFoldDB" id="A0A9X9MI49"/>
<dbReference type="Proteomes" id="UP000324639">
    <property type="component" value="Chromosome Bgt_-06"/>
</dbReference>
<dbReference type="GO" id="GO:0005524">
    <property type="term" value="F:ATP binding"/>
    <property type="evidence" value="ECO:0007669"/>
    <property type="project" value="InterPro"/>
</dbReference>
<dbReference type="InterPro" id="IPR000719">
    <property type="entry name" value="Prot_kinase_dom"/>
</dbReference>
<evidence type="ECO:0000313" key="2">
    <source>
        <dbReference type="EMBL" id="VDB88339.1"/>
    </source>
</evidence>
<dbReference type="Pfam" id="PF17667">
    <property type="entry name" value="Pkinase_fungal"/>
    <property type="match status" value="1"/>
</dbReference>
<dbReference type="GO" id="GO:0004672">
    <property type="term" value="F:protein kinase activity"/>
    <property type="evidence" value="ECO:0007669"/>
    <property type="project" value="InterPro"/>
</dbReference>
<dbReference type="PROSITE" id="PS50011">
    <property type="entry name" value="PROTEIN_KINASE_DOM"/>
    <property type="match status" value="1"/>
</dbReference>
<dbReference type="PANTHER" id="PTHR38248">
    <property type="entry name" value="FUNK1 6"/>
    <property type="match status" value="1"/>
</dbReference>
<dbReference type="InterPro" id="IPR040976">
    <property type="entry name" value="Pkinase_fungal"/>
</dbReference>
<dbReference type="Gene3D" id="1.10.510.10">
    <property type="entry name" value="Transferase(Phosphotransferase) domain 1"/>
    <property type="match status" value="1"/>
</dbReference>
<sequence>MSSRTKEYSINRELTLAILSPSGRPLESSSTVREFVSGIRDIIMGLRNLHEMNIVHGDILAENIILTGPDRMGVTKGTLIDLDMAFLHGNENEMNLPRATSGTTKYMALELLRAVTEIDLSLKQTYCHDLESCFYVLVVGSMSIGAKLFPVNLERWTSNDL</sequence>
<dbReference type="SUPFAM" id="SSF56112">
    <property type="entry name" value="Protein kinase-like (PK-like)"/>
    <property type="match status" value="1"/>
</dbReference>
<protein>
    <submittedName>
        <fullName evidence="2">Bgt-51479</fullName>
    </submittedName>
</protein>
<organism evidence="2 3">
    <name type="scientific">Blumeria graminis f. sp. tritici</name>
    <dbReference type="NCBI Taxonomy" id="62690"/>
    <lineage>
        <taxon>Eukaryota</taxon>
        <taxon>Fungi</taxon>
        <taxon>Dikarya</taxon>
        <taxon>Ascomycota</taxon>
        <taxon>Pezizomycotina</taxon>
        <taxon>Leotiomycetes</taxon>
        <taxon>Erysiphales</taxon>
        <taxon>Erysiphaceae</taxon>
        <taxon>Blumeria</taxon>
    </lineage>
</organism>